<feature type="compositionally biased region" description="Low complexity" evidence="2">
    <location>
        <begin position="81"/>
        <end position="99"/>
    </location>
</feature>
<feature type="compositionally biased region" description="Polar residues" evidence="2">
    <location>
        <begin position="687"/>
        <end position="696"/>
    </location>
</feature>
<evidence type="ECO:0000313" key="3">
    <source>
        <dbReference type="EMBL" id="KAF4609978.1"/>
    </source>
</evidence>
<evidence type="ECO:0000256" key="1">
    <source>
        <dbReference type="SAM" id="Coils"/>
    </source>
</evidence>
<organism evidence="3 4">
    <name type="scientific">Agrocybe pediades</name>
    <dbReference type="NCBI Taxonomy" id="84607"/>
    <lineage>
        <taxon>Eukaryota</taxon>
        <taxon>Fungi</taxon>
        <taxon>Dikarya</taxon>
        <taxon>Basidiomycota</taxon>
        <taxon>Agaricomycotina</taxon>
        <taxon>Agaricomycetes</taxon>
        <taxon>Agaricomycetidae</taxon>
        <taxon>Agaricales</taxon>
        <taxon>Agaricineae</taxon>
        <taxon>Strophariaceae</taxon>
        <taxon>Agrocybe</taxon>
    </lineage>
</organism>
<feature type="region of interest" description="Disordered" evidence="2">
    <location>
        <begin position="466"/>
        <end position="509"/>
    </location>
</feature>
<dbReference type="AlphaFoldDB" id="A0A8H4QFK8"/>
<evidence type="ECO:0000256" key="2">
    <source>
        <dbReference type="SAM" id="MobiDB-lite"/>
    </source>
</evidence>
<evidence type="ECO:0000313" key="4">
    <source>
        <dbReference type="Proteomes" id="UP000521872"/>
    </source>
</evidence>
<feature type="compositionally biased region" description="Polar residues" evidence="2">
    <location>
        <begin position="27"/>
        <end position="36"/>
    </location>
</feature>
<accession>A0A8H4QFK8</accession>
<gene>
    <name evidence="3" type="ORF">D9613_010565</name>
</gene>
<keyword evidence="1" id="KW-0175">Coiled coil</keyword>
<name>A0A8H4QFK8_9AGAR</name>
<dbReference type="EMBL" id="JAACJL010000059">
    <property type="protein sequence ID" value="KAF4609978.1"/>
    <property type="molecule type" value="Genomic_DNA"/>
</dbReference>
<feature type="compositionally biased region" description="Low complexity" evidence="2">
    <location>
        <begin position="481"/>
        <end position="495"/>
    </location>
</feature>
<feature type="region of interest" description="Disordered" evidence="2">
    <location>
        <begin position="648"/>
        <end position="696"/>
    </location>
</feature>
<reference evidence="3 4" key="1">
    <citation type="submission" date="2019-12" db="EMBL/GenBank/DDBJ databases">
        <authorList>
            <person name="Floudas D."/>
            <person name="Bentzer J."/>
            <person name="Ahren D."/>
            <person name="Johansson T."/>
            <person name="Persson P."/>
            <person name="Tunlid A."/>
        </authorList>
    </citation>
    <scope>NUCLEOTIDE SEQUENCE [LARGE SCALE GENOMIC DNA]</scope>
    <source>
        <strain evidence="3 4">CBS 102.39</strain>
    </source>
</reference>
<comment type="caution">
    <text evidence="3">The sequence shown here is derived from an EMBL/GenBank/DDBJ whole genome shotgun (WGS) entry which is preliminary data.</text>
</comment>
<protein>
    <submittedName>
        <fullName evidence="3">Uncharacterized protein</fullName>
    </submittedName>
</protein>
<feature type="region of interest" description="Disordered" evidence="2">
    <location>
        <begin position="20"/>
        <end position="106"/>
    </location>
</feature>
<proteinExistence type="predicted"/>
<feature type="compositionally biased region" description="Polar residues" evidence="2">
    <location>
        <begin position="47"/>
        <end position="77"/>
    </location>
</feature>
<keyword evidence="4" id="KW-1185">Reference proteome</keyword>
<feature type="region of interest" description="Disordered" evidence="2">
    <location>
        <begin position="127"/>
        <end position="153"/>
    </location>
</feature>
<dbReference type="Proteomes" id="UP000521872">
    <property type="component" value="Unassembled WGS sequence"/>
</dbReference>
<feature type="coiled-coil region" evidence="1">
    <location>
        <begin position="597"/>
        <end position="629"/>
    </location>
</feature>
<sequence length="974" mass="108249">MTDFRQCTLQANISILVHASPMPHNTPRVTLTTPNDTSHDIGGLQSAAGNTRQQPGQANRSSASSRLGNRVPNSSSAHALARGTRPSRGSGSSSTRSASHFQGSRDTTIAGGQFLNTLGHHTNLTVNLNQSGYVPSGEEDSPPQGSHPDVSATRDVDRLNELRKRNMQAVMQLPVQRSNEIYELHLLLKGRGFPLWIPEPNRNLPMPYQRQGINIGDVGIVTYAGSFSFLFNICLPADHPINPRDLPEGFAPIDPPINPIDVRTFIELKSGSFLGSNSIVKSLAEPDDNPLSFEAQSSEGAILVMPEGAVSYDFENIPKFRKYIAANIESWYRYANGPRGREAKNGDLRIVVGCDKSTSWGMATQAMSNLSQEKNSRLKLLSYKAEPTDSQNPQLVGYAWEYSGLAEVRAGPDPEEVEELRADDPEPRAKYANQSLFIRTLNPTLGPGLWEKLNRDLGLADLSDVHSQKDSDSFNPATHQNENGPSTPSNPNSGSHRTTDHPGRHHASSIPDDLQIKEQHFHPSINLNRFLSETYPQARMIITEDRDWYSVLREDETEFPLEHELYRRALDISNIEYDDDSDDILYLKPAREPTRKSIKSEEQMEDAVSAMKEEEEEDAVNAIEEEEEKKNGWIEKWVGAVDKASTSPIRAKRWTPPENMTPLRSPPSALSNRAESPSPFLLPASPRSISPTNSLNYVQDRDFDTSLGSLRFGSSAPSLFSSATDDSDRDTNFSFGSLDFGSSAPSALSSAIASQPPSVAQTKFKDVQALPMDGAGPFVPQLMYKPHTTSDRRRYAEEVLLEDPLYFVCEDPQEYGISLKDALHSRTRRLRDRDQVVFEGRGPSVSIRLEWPGYRQWSRQIPTKDFRSPPQPITMAKLAKNVAKCVQRFMQDRKAMPMEDDADHRWRIGDGPNDIKLEDLILVSIHHVSLGSWQPQLRLAQPLGQSATRVSPPSHSLVAPPNSPASMTPYLLFP</sequence>